<dbReference type="RefSeq" id="WP_102160893.1">
    <property type="nucleotide sequence ID" value="NZ_JALXPL010000003.1"/>
</dbReference>
<sequence>MKTVHLKTKEIRSRDELADLLQQLADQIAEGTLMFRQGAEETRLEMPSSVRLSVEVVDEDKPATEQKPSKGTKREVEVEISWRVGEDGPIAADEPLTLG</sequence>
<dbReference type="AlphaFoldDB" id="A0A2N6PIC1"/>
<accession>A0A2N6PIC1</accession>
<protein>
    <submittedName>
        <fullName evidence="2">Amphi-Trp domain-containing protein</fullName>
    </submittedName>
</protein>
<dbReference type="Proteomes" id="UP000235703">
    <property type="component" value="Unassembled WGS sequence"/>
</dbReference>
<dbReference type="GeneID" id="86842744"/>
<evidence type="ECO:0000259" key="1">
    <source>
        <dbReference type="Pfam" id="PF20068"/>
    </source>
</evidence>
<evidence type="ECO:0000313" key="2">
    <source>
        <dbReference type="EMBL" id="PMB98424.1"/>
    </source>
</evidence>
<keyword evidence="3" id="KW-1185">Reference proteome</keyword>
<reference evidence="2 3" key="1">
    <citation type="submission" date="2017-09" db="EMBL/GenBank/DDBJ databases">
        <title>Bacterial strain isolated from the female urinary microbiota.</title>
        <authorList>
            <person name="Thomas-White K."/>
            <person name="Kumar N."/>
            <person name="Forster S."/>
            <person name="Putonti C."/>
            <person name="Lawley T."/>
            <person name="Wolfe A.J."/>
        </authorList>
    </citation>
    <scope>NUCLEOTIDE SEQUENCE [LARGE SCALE GENOMIC DNA]</scope>
    <source>
        <strain evidence="2 3">UMB0680</strain>
    </source>
</reference>
<feature type="domain" description="Amphi-Trp" evidence="1">
    <location>
        <begin position="3"/>
        <end position="89"/>
    </location>
</feature>
<dbReference type="Pfam" id="PF20068">
    <property type="entry name" value="Amphi-Trp"/>
    <property type="match status" value="1"/>
</dbReference>
<gene>
    <name evidence="2" type="ORF">CJ198_03490</name>
</gene>
<proteinExistence type="predicted"/>
<dbReference type="EMBL" id="PNFZ01000002">
    <property type="protein sequence ID" value="PMB98424.1"/>
    <property type="molecule type" value="Genomic_DNA"/>
</dbReference>
<name>A0A2N6PIC1_9MICO</name>
<dbReference type="InterPro" id="IPR027598">
    <property type="entry name" value="Amphi-Trp_dom"/>
</dbReference>
<comment type="caution">
    <text evidence="2">The sequence shown here is derived from an EMBL/GenBank/DDBJ whole genome shotgun (WGS) entry which is preliminary data.</text>
</comment>
<dbReference type="NCBIfam" id="TIGR04354">
    <property type="entry name" value="amphi-Trp"/>
    <property type="match status" value="1"/>
</dbReference>
<organism evidence="2 3">
    <name type="scientific">Brevibacterium luteolum</name>
    <dbReference type="NCBI Taxonomy" id="199591"/>
    <lineage>
        <taxon>Bacteria</taxon>
        <taxon>Bacillati</taxon>
        <taxon>Actinomycetota</taxon>
        <taxon>Actinomycetes</taxon>
        <taxon>Micrococcales</taxon>
        <taxon>Brevibacteriaceae</taxon>
        <taxon>Brevibacterium</taxon>
    </lineage>
</organism>
<evidence type="ECO:0000313" key="3">
    <source>
        <dbReference type="Proteomes" id="UP000235703"/>
    </source>
</evidence>